<dbReference type="InterPro" id="IPR003362">
    <property type="entry name" value="Bact_transf"/>
</dbReference>
<evidence type="ECO:0000259" key="3">
    <source>
        <dbReference type="Pfam" id="PF02397"/>
    </source>
</evidence>
<gene>
    <name evidence="4" type="ORF">H6A20_10640</name>
</gene>
<dbReference type="Proteomes" id="UP000705508">
    <property type="component" value="Unassembled WGS sequence"/>
</dbReference>
<keyword evidence="2" id="KW-1133">Transmembrane helix</keyword>
<reference evidence="4" key="2">
    <citation type="journal article" date="2021" name="Sci. Rep.">
        <title>The distribution of antibiotic resistance genes in chicken gut microbiota commensals.</title>
        <authorList>
            <person name="Juricova H."/>
            <person name="Matiasovicova J."/>
            <person name="Kubasova T."/>
            <person name="Cejkova D."/>
            <person name="Rychlik I."/>
        </authorList>
    </citation>
    <scope>NUCLEOTIDE SEQUENCE</scope>
    <source>
        <strain evidence="4">An582</strain>
    </source>
</reference>
<evidence type="ECO:0000256" key="1">
    <source>
        <dbReference type="ARBA" id="ARBA00006464"/>
    </source>
</evidence>
<dbReference type="EMBL" id="JACJKS010000017">
    <property type="protein sequence ID" value="MBM6949107.1"/>
    <property type="molecule type" value="Genomic_DNA"/>
</dbReference>
<evidence type="ECO:0000313" key="5">
    <source>
        <dbReference type="Proteomes" id="UP000705508"/>
    </source>
</evidence>
<reference evidence="4" key="1">
    <citation type="submission" date="2020-08" db="EMBL/GenBank/DDBJ databases">
        <authorList>
            <person name="Cejkova D."/>
            <person name="Kubasova T."/>
            <person name="Jahodarova E."/>
            <person name="Rychlik I."/>
        </authorList>
    </citation>
    <scope>NUCLEOTIDE SEQUENCE</scope>
    <source>
        <strain evidence="4">An582</strain>
    </source>
</reference>
<feature type="transmembrane region" description="Helical" evidence="2">
    <location>
        <begin position="12"/>
        <end position="33"/>
    </location>
</feature>
<dbReference type="PANTHER" id="PTHR30576">
    <property type="entry name" value="COLANIC BIOSYNTHESIS UDP-GLUCOSE LIPID CARRIER TRANSFERASE"/>
    <property type="match status" value="1"/>
</dbReference>
<comment type="similarity">
    <text evidence="1">Belongs to the bacterial sugar transferase family.</text>
</comment>
<dbReference type="GO" id="GO:0016780">
    <property type="term" value="F:phosphotransferase activity, for other substituted phosphate groups"/>
    <property type="evidence" value="ECO:0007669"/>
    <property type="project" value="TreeGrafter"/>
</dbReference>
<organism evidence="4 5">
    <name type="scientific">Mordavella massiliensis</name>
    <dbReference type="NCBI Taxonomy" id="1871024"/>
    <lineage>
        <taxon>Bacteria</taxon>
        <taxon>Bacillati</taxon>
        <taxon>Bacillota</taxon>
        <taxon>Clostridia</taxon>
        <taxon>Eubacteriales</taxon>
        <taxon>Clostridiaceae</taxon>
        <taxon>Mordavella</taxon>
    </lineage>
</organism>
<keyword evidence="2" id="KW-0472">Membrane</keyword>
<dbReference type="AlphaFoldDB" id="A0A938XDL2"/>
<sequence length="205" mass="23558">MYKKIGKRVIGFLLSVIGLIVCAIPMAIIAILIRIDSKGPIIFKQKRLGKHQKIFTVYKFRTMCDHAYEMGGVATRSDDVRITRVGAILRRTSLDELPQMINIIKGDMAIIGPRPILPIEFKEYRNNERYVHRYDALPGLFCTVDLINRAAERKQQFEMDADYVDCMNLVLDIRIFFGIISTVISGKNVYREEVGTNKSKKESRR</sequence>
<dbReference type="PANTHER" id="PTHR30576:SF0">
    <property type="entry name" value="UNDECAPRENYL-PHOSPHATE N-ACETYLGALACTOSAMINYL 1-PHOSPHATE TRANSFERASE-RELATED"/>
    <property type="match status" value="1"/>
</dbReference>
<protein>
    <submittedName>
        <fullName evidence="4">Sugar transferase</fullName>
    </submittedName>
</protein>
<proteinExistence type="inferred from homology"/>
<comment type="caution">
    <text evidence="4">The sequence shown here is derived from an EMBL/GenBank/DDBJ whole genome shotgun (WGS) entry which is preliminary data.</text>
</comment>
<dbReference type="RefSeq" id="WP_204907110.1">
    <property type="nucleotide sequence ID" value="NZ_JACJKS010000017.1"/>
</dbReference>
<dbReference type="Pfam" id="PF02397">
    <property type="entry name" value="Bac_transf"/>
    <property type="match status" value="1"/>
</dbReference>
<accession>A0A938XDL2</accession>
<keyword evidence="4" id="KW-0808">Transferase</keyword>
<evidence type="ECO:0000256" key="2">
    <source>
        <dbReference type="SAM" id="Phobius"/>
    </source>
</evidence>
<name>A0A938XDL2_9CLOT</name>
<evidence type="ECO:0000313" key="4">
    <source>
        <dbReference type="EMBL" id="MBM6949107.1"/>
    </source>
</evidence>
<feature type="domain" description="Bacterial sugar transferase" evidence="3">
    <location>
        <begin position="7"/>
        <end position="184"/>
    </location>
</feature>
<keyword evidence="2" id="KW-0812">Transmembrane</keyword>